<dbReference type="FunFam" id="2.30.30.30:FF:000014">
    <property type="entry name" value="60S ribosomal protein L6"/>
    <property type="match status" value="1"/>
</dbReference>
<dbReference type="SUPFAM" id="SSF50104">
    <property type="entry name" value="Translation proteins SH3-like domain"/>
    <property type="match status" value="1"/>
</dbReference>
<dbReference type="Gene3D" id="2.30.30.30">
    <property type="match status" value="1"/>
</dbReference>
<feature type="region of interest" description="Disordered" evidence="4">
    <location>
        <begin position="24"/>
        <end position="45"/>
    </location>
</feature>
<dbReference type="GO" id="GO:0003723">
    <property type="term" value="F:RNA binding"/>
    <property type="evidence" value="ECO:0007669"/>
    <property type="project" value="TreeGrafter"/>
</dbReference>
<dbReference type="InterPro" id="IPR000915">
    <property type="entry name" value="60S_ribosomal_eL6"/>
</dbReference>
<dbReference type="PANTHER" id="PTHR10715">
    <property type="entry name" value="60S RIBOSOMAL PROTEIN L6"/>
    <property type="match status" value="1"/>
</dbReference>
<proteinExistence type="inferred from homology"/>
<dbReference type="InterPro" id="IPR041997">
    <property type="entry name" value="Ribosomal_eL6_KOW"/>
</dbReference>
<reference evidence="5" key="1">
    <citation type="submission" date="2021-01" db="EMBL/GenBank/DDBJ databases">
        <authorList>
            <person name="Corre E."/>
            <person name="Pelletier E."/>
            <person name="Niang G."/>
            <person name="Scheremetjew M."/>
            <person name="Finn R."/>
            <person name="Kale V."/>
            <person name="Holt S."/>
            <person name="Cochrane G."/>
            <person name="Meng A."/>
            <person name="Brown T."/>
            <person name="Cohen L."/>
        </authorList>
    </citation>
    <scope>NUCLEOTIDE SEQUENCE</scope>
    <source>
        <strain evidence="5">CCMP 2712</strain>
    </source>
</reference>
<comment type="similarity">
    <text evidence="1">Belongs to the eukaryotic ribosomal protein eL6 family.</text>
</comment>
<dbReference type="GO" id="GO:0003735">
    <property type="term" value="F:structural constituent of ribosome"/>
    <property type="evidence" value="ECO:0007669"/>
    <property type="project" value="InterPro"/>
</dbReference>
<dbReference type="GO" id="GO:0000027">
    <property type="term" value="P:ribosomal large subunit assembly"/>
    <property type="evidence" value="ECO:0007669"/>
    <property type="project" value="TreeGrafter"/>
</dbReference>
<gene>
    <name evidence="5" type="ORF">GTHE00462_LOCUS31356</name>
</gene>
<feature type="region of interest" description="Disordered" evidence="4">
    <location>
        <begin position="50"/>
        <end position="69"/>
    </location>
</feature>
<name>A0A7S4ULC1_GUITH</name>
<evidence type="ECO:0000313" key="5">
    <source>
        <dbReference type="EMBL" id="CAE2327953.1"/>
    </source>
</evidence>
<dbReference type="GO" id="GO:0022625">
    <property type="term" value="C:cytosolic large ribosomal subunit"/>
    <property type="evidence" value="ECO:0007669"/>
    <property type="project" value="TreeGrafter"/>
</dbReference>
<evidence type="ECO:0000256" key="4">
    <source>
        <dbReference type="SAM" id="MobiDB-lite"/>
    </source>
</evidence>
<dbReference type="Pfam" id="PF01159">
    <property type="entry name" value="Ribosomal_L6e"/>
    <property type="match status" value="1"/>
</dbReference>
<organism evidence="5">
    <name type="scientific">Guillardia theta</name>
    <name type="common">Cryptophyte</name>
    <name type="synonym">Cryptomonas phi</name>
    <dbReference type="NCBI Taxonomy" id="55529"/>
    <lineage>
        <taxon>Eukaryota</taxon>
        <taxon>Cryptophyceae</taxon>
        <taxon>Pyrenomonadales</taxon>
        <taxon>Geminigeraceae</taxon>
        <taxon>Guillardia</taxon>
    </lineage>
</organism>
<dbReference type="InterPro" id="IPR014722">
    <property type="entry name" value="Rib_uL2_dom2"/>
</dbReference>
<sequence length="242" mass="27057">MPPKRSVSRAKKIKNVALKRVKIGKKAHAPSAPVGRSASYHRSGKWAVKAKNGGKFPVHPKQKKEEEKKTACRYYPAEDIPQPLRRRNVNKAAKLKANYAPGTILILLSGRFRGRRVVFLKQLEKSGLLLVTGPYKYNGVPLRRVNQAYCIATSASVSLDGVNLDKFNDQYFEKVKTAKPKNADGFFATDDAKKELSPERKADQKTVDTPIIAAMKKTEFLKPYVSSRFTLSKGQAPHTMVF</sequence>
<dbReference type="CDD" id="cd13156">
    <property type="entry name" value="KOW_RPL6"/>
    <property type="match status" value="1"/>
</dbReference>
<protein>
    <recommendedName>
        <fullName evidence="6">60S ribosomal protein L6</fullName>
    </recommendedName>
</protein>
<evidence type="ECO:0000256" key="2">
    <source>
        <dbReference type="ARBA" id="ARBA00022980"/>
    </source>
</evidence>
<dbReference type="AlphaFoldDB" id="A0A7S4ULC1"/>
<dbReference type="PANTHER" id="PTHR10715:SF0">
    <property type="entry name" value="LARGE RIBOSOMAL SUBUNIT PROTEIN EL6"/>
    <property type="match status" value="1"/>
</dbReference>
<evidence type="ECO:0008006" key="6">
    <source>
        <dbReference type="Google" id="ProtNLM"/>
    </source>
</evidence>
<keyword evidence="2" id="KW-0689">Ribosomal protein</keyword>
<dbReference type="InterPro" id="IPR008991">
    <property type="entry name" value="Translation_prot_SH3-like_sf"/>
</dbReference>
<dbReference type="EMBL" id="HBKN01040082">
    <property type="protein sequence ID" value="CAE2327953.1"/>
    <property type="molecule type" value="Transcribed_RNA"/>
</dbReference>
<evidence type="ECO:0000256" key="1">
    <source>
        <dbReference type="ARBA" id="ARBA00010592"/>
    </source>
</evidence>
<accession>A0A7S4ULC1</accession>
<dbReference type="GO" id="GO:0002181">
    <property type="term" value="P:cytoplasmic translation"/>
    <property type="evidence" value="ECO:0007669"/>
    <property type="project" value="TreeGrafter"/>
</dbReference>
<dbReference type="OMA" id="KWYNADD"/>
<keyword evidence="3" id="KW-0687">Ribonucleoprotein</keyword>
<evidence type="ECO:0000256" key="3">
    <source>
        <dbReference type="ARBA" id="ARBA00023274"/>
    </source>
</evidence>